<feature type="compositionally biased region" description="Polar residues" evidence="1">
    <location>
        <begin position="853"/>
        <end position="869"/>
    </location>
</feature>
<dbReference type="InterPro" id="IPR027417">
    <property type="entry name" value="P-loop_NTPase"/>
</dbReference>
<dbReference type="Pfam" id="PF07859">
    <property type="entry name" value="Abhydrolase_3"/>
    <property type="match status" value="1"/>
</dbReference>
<proteinExistence type="predicted"/>
<dbReference type="SUPFAM" id="SSF52540">
    <property type="entry name" value="P-loop containing nucleoside triphosphate hydrolases"/>
    <property type="match status" value="1"/>
</dbReference>
<dbReference type="OrthoDB" id="5086500at2759"/>
<feature type="domain" description="Alpha/beta hydrolase fold-3" evidence="3">
    <location>
        <begin position="1694"/>
        <end position="1941"/>
    </location>
</feature>
<dbReference type="InterPro" id="IPR029058">
    <property type="entry name" value="AB_hydrolase_fold"/>
</dbReference>
<dbReference type="SUPFAM" id="SSF53474">
    <property type="entry name" value="alpha/beta-Hydrolases"/>
    <property type="match status" value="2"/>
</dbReference>
<feature type="compositionally biased region" description="Polar residues" evidence="1">
    <location>
        <begin position="704"/>
        <end position="714"/>
    </location>
</feature>
<feature type="compositionally biased region" description="Low complexity" evidence="1">
    <location>
        <begin position="870"/>
        <end position="880"/>
    </location>
</feature>
<feature type="compositionally biased region" description="Polar residues" evidence="1">
    <location>
        <begin position="1304"/>
        <end position="1315"/>
    </location>
</feature>
<gene>
    <name evidence="4" type="ORF">N7509_008601</name>
</gene>
<feature type="region of interest" description="Disordered" evidence="1">
    <location>
        <begin position="691"/>
        <end position="714"/>
    </location>
</feature>
<dbReference type="PANTHER" id="PTHR48187:SF2">
    <property type="entry name" value="LD21810P"/>
    <property type="match status" value="1"/>
</dbReference>
<feature type="region of interest" description="Disordered" evidence="1">
    <location>
        <begin position="950"/>
        <end position="1039"/>
    </location>
</feature>
<feature type="compositionally biased region" description="Polar residues" evidence="1">
    <location>
        <begin position="1327"/>
        <end position="1341"/>
    </location>
</feature>
<dbReference type="PANTHER" id="PTHR48187">
    <property type="entry name" value="LD21810P"/>
    <property type="match status" value="1"/>
</dbReference>
<evidence type="ECO:0000256" key="1">
    <source>
        <dbReference type="SAM" id="MobiDB-lite"/>
    </source>
</evidence>
<dbReference type="Gene3D" id="3.40.50.1820">
    <property type="entry name" value="alpha/beta hydrolase"/>
    <property type="match status" value="2"/>
</dbReference>
<comment type="caution">
    <text evidence="4">The sequence shown here is derived from an EMBL/GenBank/DDBJ whole genome shotgun (WGS) entry which is preliminary data.</text>
</comment>
<sequence length="2015" mass="224644">MSESSPFKPFGLTQVYVPRDGAPTVDIVFVHGLNGHPHDSWTSKSTNCYWPVDLLPDVLASLRPRILTYGYNANVTAFTDGASRDSIVSHAETLASNLAANRNLRSCSDRPIIFVCHSLGGLVVKRALIYSRSLSNEKTEHLRSVYVSTFGILFLGTPHNGSDIAKWGLLLHNICSAVMPKKFMESSPQLVKALRTNNETLQHINSLFADIMSRFHIYLFHETRSTDVRGTREIIVDEASAAPYLEGVERMGIEADHSHMCKFDDENAAGYEVVAEAILRYSRQAPTVIADRWVEEKKARTLEKQHKAREIYDGHSVLALPRGPATDGRNSPVSDVSNGDLALSHYSNKDPPIFVAPAGFHPNATFFGMEKELDTLHNRLFKAKSRPDRTMAVLISGVPGSGKTHLARQYAFTQRECYSGGIFWIDAKSRESTAKCFWEIAQAATLMDKKETIEPEYQESRGYVTAVRNWLQTCHDWLLIFDGITFDHDEDINEFRPFLPWNKRCCIIYTSIDTTLRKKQRLFEPYCLSMPRMHVDDACKLLFRDLGIKRPTKEQAAKGIELVEHYECLPLAIHAIGHRLNATRKPIERYRVKHQVTDKKLAEPFLSIMNDLFRLNQPQALNLINLLAFLGHHVPVGLLNLGRHEMSTENAEILSSAQPGEEPDLDTTLGTLIHYGLIERTSDIETSFQQNASDQQLTHELDKPTNSYPELTGSMTESSQEGFFSIYRGNMPVDVVKIHSVVQGFCRDELRIKDEEYNNTMSNQDPGFYNSWLIVATRFLCKSYETAKERMTHYHDCGLVRDYREYQTHASRLVELFPKKAMMSAYPPVVREARENLRQLMKSLTNEIERKSPSSSQESNRNQKSVFDRSSSSSSSFPESSADEGMSRRSTWNWTESGSARAESPEEIGNNARFRLELFPPHIFRQAGYESEDGYETDQENQVAIQISPSLSQLSQSTEKPKPSPRASTPPAPAPSDDHGWQVVDRHTKAQTPRERQQRWKNRGPRRLRGARPAAPLVKISQVHGRGSSSRVSPDNGGSSTILASAAEKALAAVRRLSDGQSTAEPPKRSPVQVSTMQENVPTYANMAARRRLEAEVPLRRPASLPLPLRGMDHISGIQMKPSVESLDGQTGHIFASPLAHELTSREILAEPLTRSTYSESGTDFYGQRFEGPGGLHTAPNSQIHSRRSSVATAFEPARRDLSSSVPSILPYPLHLQDMSASTPSLIPYPPPPLPYDQDISVTMSSHRNRPPMPMGPVASTPANPTPISHPSAIMPGALPLTHAFSDNIIPRAPDHAGPEGLSRGSSTLSHQSWATEPVRYPPRFSPNPSFQQQGEISRTASPMVPQSQPQPVTGTASWADDMSQLGSALQSDGIYPPPRSQRLGSVDERLQDMELSWNPDIEPAHLLHYRGHRVDVREARQRLHENARLQVPRHVPTYQMYHRNLSGPLIQEGVHFYAPALAPEQTLDSYRMRPRSGSSPPRPLNHDAWQTADHLITVGADLGTDAERNQIRFQSRSPFHLITTLEAGRQFTNLFIRNEYAVAEHRPSEADAGPGTDDTENPHPAWYSHVPVSGRQDLRTELTVAIIRSFMTFSNSITKTQQNSMRDPGIKGPIWVSKVVLPSPEIDVRNAVLHAIDELKTGDESFDIPGIAPVEAEWTGYRSGVDKNAPQPDISETEKYHELRKEASSDTTVLYFHGGAYFLMDPCTHRVSVSQLSRRTGSPVLSVRYRLAPQNPFPAALVDALTAYLSLIHPPPGALHDPIPANKIVIAGDSAGGNLSLVLLQTLLTLQRSSRSINFHGKEILVELPAGVATISPWCDITHSMPSAVQNAKFDYLILPTFEGDKAAASAPFAPAPFPPDAVWPVSPPRSDLYVNAKTVLHPLVSPLAASPDLWKNAPPVFISTGEECLADDGLITARRMHEAGVSVVAEQFEAAGKRFFEGLSEFCRNAGAGRVEPTGKLTYLPFKLQSTREIPLKDVSDVNDEEVEARMRRTAEWRLEGEKEMLRRERARL</sequence>
<dbReference type="GO" id="GO:0043531">
    <property type="term" value="F:ADP binding"/>
    <property type="evidence" value="ECO:0007669"/>
    <property type="project" value="InterPro"/>
</dbReference>
<name>A0A9X0B2U1_9EURO</name>
<evidence type="ECO:0000313" key="4">
    <source>
        <dbReference type="EMBL" id="KAJ5386060.1"/>
    </source>
</evidence>
<evidence type="ECO:0000313" key="5">
    <source>
        <dbReference type="Proteomes" id="UP001147747"/>
    </source>
</evidence>
<protein>
    <submittedName>
        <fullName evidence="4">Uncharacterized protein</fullName>
    </submittedName>
</protein>
<evidence type="ECO:0000259" key="3">
    <source>
        <dbReference type="Pfam" id="PF07859"/>
    </source>
</evidence>
<feature type="domain" description="NB-ARC" evidence="2">
    <location>
        <begin position="370"/>
        <end position="516"/>
    </location>
</feature>
<feature type="compositionally biased region" description="Polar residues" evidence="1">
    <location>
        <begin position="1027"/>
        <end position="1039"/>
    </location>
</feature>
<dbReference type="InterPro" id="IPR013094">
    <property type="entry name" value="AB_hydrolase_3"/>
</dbReference>
<dbReference type="Proteomes" id="UP001147747">
    <property type="component" value="Unassembled WGS sequence"/>
</dbReference>
<feature type="compositionally biased region" description="Basic and acidic residues" evidence="1">
    <location>
        <begin position="976"/>
        <end position="998"/>
    </location>
</feature>
<feature type="compositionally biased region" description="Polar residues" evidence="1">
    <location>
        <begin position="888"/>
        <end position="898"/>
    </location>
</feature>
<reference evidence="4" key="2">
    <citation type="journal article" date="2023" name="IMA Fungus">
        <title>Comparative genomic study of the Penicillium genus elucidates a diverse pangenome and 15 lateral gene transfer events.</title>
        <authorList>
            <person name="Petersen C."/>
            <person name="Sorensen T."/>
            <person name="Nielsen M.R."/>
            <person name="Sondergaard T.E."/>
            <person name="Sorensen J.L."/>
            <person name="Fitzpatrick D.A."/>
            <person name="Frisvad J.C."/>
            <person name="Nielsen K.L."/>
        </authorList>
    </citation>
    <scope>NUCLEOTIDE SEQUENCE</scope>
    <source>
        <strain evidence="4">IBT 29677</strain>
    </source>
</reference>
<accession>A0A9X0B2U1</accession>
<reference evidence="4" key="1">
    <citation type="submission" date="2022-12" db="EMBL/GenBank/DDBJ databases">
        <authorList>
            <person name="Petersen C."/>
        </authorList>
    </citation>
    <scope>NUCLEOTIDE SEQUENCE</scope>
    <source>
        <strain evidence="4">IBT 29677</strain>
    </source>
</reference>
<dbReference type="Gene3D" id="3.40.50.300">
    <property type="entry name" value="P-loop containing nucleotide triphosphate hydrolases"/>
    <property type="match status" value="1"/>
</dbReference>
<feature type="compositionally biased region" description="Low complexity" evidence="1">
    <location>
        <begin position="1342"/>
        <end position="1353"/>
    </location>
</feature>
<dbReference type="GO" id="GO:0017000">
    <property type="term" value="P:antibiotic biosynthetic process"/>
    <property type="evidence" value="ECO:0007669"/>
    <property type="project" value="UniProtKB-ARBA"/>
</dbReference>
<dbReference type="EMBL" id="JAPZBU010000009">
    <property type="protein sequence ID" value="KAJ5386060.1"/>
    <property type="molecule type" value="Genomic_DNA"/>
</dbReference>
<dbReference type="GO" id="GO:0072330">
    <property type="term" value="P:monocarboxylic acid biosynthetic process"/>
    <property type="evidence" value="ECO:0007669"/>
    <property type="project" value="UniProtKB-ARBA"/>
</dbReference>
<dbReference type="Pfam" id="PF00931">
    <property type="entry name" value="NB-ARC"/>
    <property type="match status" value="1"/>
</dbReference>
<feature type="region of interest" description="Disordered" evidence="1">
    <location>
        <begin position="846"/>
        <end position="906"/>
    </location>
</feature>
<feature type="region of interest" description="Disordered" evidence="1">
    <location>
        <begin position="1055"/>
        <end position="1074"/>
    </location>
</feature>
<organism evidence="4 5">
    <name type="scientific">Penicillium cosmopolitanum</name>
    <dbReference type="NCBI Taxonomy" id="1131564"/>
    <lineage>
        <taxon>Eukaryota</taxon>
        <taxon>Fungi</taxon>
        <taxon>Dikarya</taxon>
        <taxon>Ascomycota</taxon>
        <taxon>Pezizomycotina</taxon>
        <taxon>Eurotiomycetes</taxon>
        <taxon>Eurotiomycetidae</taxon>
        <taxon>Eurotiales</taxon>
        <taxon>Aspergillaceae</taxon>
        <taxon>Penicillium</taxon>
    </lineage>
</organism>
<feature type="compositionally biased region" description="Basic residues" evidence="1">
    <location>
        <begin position="999"/>
        <end position="1010"/>
    </location>
</feature>
<evidence type="ECO:0000259" key="2">
    <source>
        <dbReference type="Pfam" id="PF00931"/>
    </source>
</evidence>
<dbReference type="GO" id="GO:0016787">
    <property type="term" value="F:hydrolase activity"/>
    <property type="evidence" value="ECO:0007669"/>
    <property type="project" value="InterPro"/>
</dbReference>
<dbReference type="GeneID" id="81372218"/>
<feature type="region of interest" description="Disordered" evidence="1">
    <location>
        <begin position="1289"/>
        <end position="1359"/>
    </location>
</feature>
<dbReference type="RefSeq" id="XP_056483858.1">
    <property type="nucleotide sequence ID" value="XM_056633238.1"/>
</dbReference>
<keyword evidence="5" id="KW-1185">Reference proteome</keyword>
<dbReference type="InterPro" id="IPR002182">
    <property type="entry name" value="NB-ARC"/>
</dbReference>